<gene>
    <name evidence="2" type="ORF">BDN70DRAFT_490644</name>
</gene>
<protein>
    <recommendedName>
        <fullName evidence="4">Secreted protein</fullName>
    </recommendedName>
</protein>
<dbReference type="Proteomes" id="UP000807469">
    <property type="component" value="Unassembled WGS sequence"/>
</dbReference>
<evidence type="ECO:0000313" key="2">
    <source>
        <dbReference type="EMBL" id="KAF9472276.1"/>
    </source>
</evidence>
<evidence type="ECO:0000313" key="3">
    <source>
        <dbReference type="Proteomes" id="UP000807469"/>
    </source>
</evidence>
<feature type="signal peptide" evidence="1">
    <location>
        <begin position="1"/>
        <end position="15"/>
    </location>
</feature>
<comment type="caution">
    <text evidence="2">The sequence shown here is derived from an EMBL/GenBank/DDBJ whole genome shotgun (WGS) entry which is preliminary data.</text>
</comment>
<keyword evidence="3" id="KW-1185">Reference proteome</keyword>
<dbReference type="EMBL" id="MU155555">
    <property type="protein sequence ID" value="KAF9472276.1"/>
    <property type="molecule type" value="Genomic_DNA"/>
</dbReference>
<sequence length="72" mass="7974">MAISLLLPLFLRVTCEDLTRAKGGESSRPTTRIVEALRSKMVAGVGGTRWVFHLRVYILLPSVRPSSADDMM</sequence>
<evidence type="ECO:0000256" key="1">
    <source>
        <dbReference type="SAM" id="SignalP"/>
    </source>
</evidence>
<reference evidence="2" key="1">
    <citation type="submission" date="2020-11" db="EMBL/GenBank/DDBJ databases">
        <authorList>
            <consortium name="DOE Joint Genome Institute"/>
            <person name="Ahrendt S."/>
            <person name="Riley R."/>
            <person name="Andreopoulos W."/>
            <person name="Labutti K."/>
            <person name="Pangilinan J."/>
            <person name="Ruiz-Duenas F.J."/>
            <person name="Barrasa J.M."/>
            <person name="Sanchez-Garcia M."/>
            <person name="Camarero S."/>
            <person name="Miyauchi S."/>
            <person name="Serrano A."/>
            <person name="Linde D."/>
            <person name="Babiker R."/>
            <person name="Drula E."/>
            <person name="Ayuso-Fernandez I."/>
            <person name="Pacheco R."/>
            <person name="Padilla G."/>
            <person name="Ferreira P."/>
            <person name="Barriuso J."/>
            <person name="Kellner H."/>
            <person name="Castanera R."/>
            <person name="Alfaro M."/>
            <person name="Ramirez L."/>
            <person name="Pisabarro A.G."/>
            <person name="Kuo A."/>
            <person name="Tritt A."/>
            <person name="Lipzen A."/>
            <person name="He G."/>
            <person name="Yan M."/>
            <person name="Ng V."/>
            <person name="Cullen D."/>
            <person name="Martin F."/>
            <person name="Rosso M.-N."/>
            <person name="Henrissat B."/>
            <person name="Hibbett D."/>
            <person name="Martinez A.T."/>
            <person name="Grigoriev I.V."/>
        </authorList>
    </citation>
    <scope>NUCLEOTIDE SEQUENCE</scope>
    <source>
        <strain evidence="2">CIRM-BRFM 674</strain>
    </source>
</reference>
<accession>A0A9P5YQU7</accession>
<organism evidence="2 3">
    <name type="scientific">Pholiota conissans</name>
    <dbReference type="NCBI Taxonomy" id="109636"/>
    <lineage>
        <taxon>Eukaryota</taxon>
        <taxon>Fungi</taxon>
        <taxon>Dikarya</taxon>
        <taxon>Basidiomycota</taxon>
        <taxon>Agaricomycotina</taxon>
        <taxon>Agaricomycetes</taxon>
        <taxon>Agaricomycetidae</taxon>
        <taxon>Agaricales</taxon>
        <taxon>Agaricineae</taxon>
        <taxon>Strophariaceae</taxon>
        <taxon>Pholiota</taxon>
    </lineage>
</organism>
<keyword evidence="1" id="KW-0732">Signal</keyword>
<feature type="chain" id="PRO_5040492742" description="Secreted protein" evidence="1">
    <location>
        <begin position="16"/>
        <end position="72"/>
    </location>
</feature>
<dbReference type="AlphaFoldDB" id="A0A9P5YQU7"/>
<proteinExistence type="predicted"/>
<name>A0A9P5YQU7_9AGAR</name>
<evidence type="ECO:0008006" key="4">
    <source>
        <dbReference type="Google" id="ProtNLM"/>
    </source>
</evidence>